<feature type="compositionally biased region" description="Polar residues" evidence="1">
    <location>
        <begin position="128"/>
        <end position="145"/>
    </location>
</feature>
<feature type="compositionally biased region" description="Polar residues" evidence="1">
    <location>
        <begin position="1"/>
        <end position="10"/>
    </location>
</feature>
<dbReference type="Proteomes" id="UP000254866">
    <property type="component" value="Unassembled WGS sequence"/>
</dbReference>
<organism evidence="2 3">
    <name type="scientific">Venustampulla echinocandica</name>
    <dbReference type="NCBI Taxonomy" id="2656787"/>
    <lineage>
        <taxon>Eukaryota</taxon>
        <taxon>Fungi</taxon>
        <taxon>Dikarya</taxon>
        <taxon>Ascomycota</taxon>
        <taxon>Pezizomycotina</taxon>
        <taxon>Leotiomycetes</taxon>
        <taxon>Helotiales</taxon>
        <taxon>Pleuroascaceae</taxon>
        <taxon>Venustampulla</taxon>
    </lineage>
</organism>
<feature type="region of interest" description="Disordered" evidence="1">
    <location>
        <begin position="121"/>
        <end position="145"/>
    </location>
</feature>
<evidence type="ECO:0000313" key="3">
    <source>
        <dbReference type="Proteomes" id="UP000254866"/>
    </source>
</evidence>
<accession>A0A370TNR3</accession>
<dbReference type="GeneID" id="43597436"/>
<dbReference type="RefSeq" id="XP_031869810.1">
    <property type="nucleotide sequence ID" value="XM_032013210.1"/>
</dbReference>
<name>A0A370TNR3_9HELO</name>
<dbReference type="EMBL" id="NPIC01000003">
    <property type="protein sequence ID" value="RDL37154.1"/>
    <property type="molecule type" value="Genomic_DNA"/>
</dbReference>
<dbReference type="AlphaFoldDB" id="A0A370TNR3"/>
<sequence length="145" mass="15670">MNHVQANARTPTGRDDDASPGANGQQESSSSDQPPGRTSPPLQPIREHILSSLQTFETALNQYEVQLTNFHGQSTWGLIFLLQRLSKLQLDINQNSCHIRGCHYCGAPMRHRATRHNGIGSDVVHTASGANSPVTLSSSDGSALD</sequence>
<evidence type="ECO:0000313" key="2">
    <source>
        <dbReference type="EMBL" id="RDL37154.1"/>
    </source>
</evidence>
<keyword evidence="3" id="KW-1185">Reference proteome</keyword>
<gene>
    <name evidence="2" type="ORF">BP5553_04587</name>
</gene>
<protein>
    <submittedName>
        <fullName evidence="2">Uncharacterized protein</fullName>
    </submittedName>
</protein>
<feature type="region of interest" description="Disordered" evidence="1">
    <location>
        <begin position="1"/>
        <end position="46"/>
    </location>
</feature>
<evidence type="ECO:0000256" key="1">
    <source>
        <dbReference type="SAM" id="MobiDB-lite"/>
    </source>
</evidence>
<feature type="compositionally biased region" description="Polar residues" evidence="1">
    <location>
        <begin position="22"/>
        <end position="33"/>
    </location>
</feature>
<comment type="caution">
    <text evidence="2">The sequence shown here is derived from an EMBL/GenBank/DDBJ whole genome shotgun (WGS) entry which is preliminary data.</text>
</comment>
<proteinExistence type="predicted"/>
<reference evidence="2 3" key="1">
    <citation type="journal article" date="2018" name="IMA Fungus">
        <title>IMA Genome-F 9: Draft genome sequence of Annulohypoxylon stygium, Aspergillus mulundensis, Berkeleyomyces basicola (syn. Thielaviopsis basicola), Ceratocystis smalleyi, two Cercospora beticola strains, Coleophoma cylindrospora, Fusarium fracticaudum, Phialophora cf. hyalina, and Morchella septimelata.</title>
        <authorList>
            <person name="Wingfield B.D."/>
            <person name="Bills G.F."/>
            <person name="Dong Y."/>
            <person name="Huang W."/>
            <person name="Nel W.J."/>
            <person name="Swalarsk-Parry B.S."/>
            <person name="Vaghefi N."/>
            <person name="Wilken P.M."/>
            <person name="An Z."/>
            <person name="de Beer Z.W."/>
            <person name="De Vos L."/>
            <person name="Chen L."/>
            <person name="Duong T.A."/>
            <person name="Gao Y."/>
            <person name="Hammerbacher A."/>
            <person name="Kikkert J.R."/>
            <person name="Li Y."/>
            <person name="Li H."/>
            <person name="Li K."/>
            <person name="Li Q."/>
            <person name="Liu X."/>
            <person name="Ma X."/>
            <person name="Naidoo K."/>
            <person name="Pethybridge S.J."/>
            <person name="Sun J."/>
            <person name="Steenkamp E.T."/>
            <person name="van der Nest M.A."/>
            <person name="van Wyk S."/>
            <person name="Wingfield M.J."/>
            <person name="Xiong C."/>
            <person name="Yue Q."/>
            <person name="Zhang X."/>
        </authorList>
    </citation>
    <scope>NUCLEOTIDE SEQUENCE [LARGE SCALE GENOMIC DNA]</scope>
    <source>
        <strain evidence="2 3">BP 5553</strain>
    </source>
</reference>